<keyword evidence="3" id="KW-1185">Reference proteome</keyword>
<feature type="region of interest" description="Disordered" evidence="1">
    <location>
        <begin position="1383"/>
        <end position="1418"/>
    </location>
</feature>
<dbReference type="GO" id="GO:0016477">
    <property type="term" value="P:cell migration"/>
    <property type="evidence" value="ECO:0007669"/>
    <property type="project" value="TreeGrafter"/>
</dbReference>
<dbReference type="GO" id="GO:0090090">
    <property type="term" value="P:negative regulation of canonical Wnt signaling pathway"/>
    <property type="evidence" value="ECO:0007669"/>
    <property type="project" value="TreeGrafter"/>
</dbReference>
<accession>A0A9P0LE16</accession>
<feature type="compositionally biased region" description="Polar residues" evidence="1">
    <location>
        <begin position="1521"/>
        <end position="1541"/>
    </location>
</feature>
<reference evidence="2" key="1">
    <citation type="submission" date="2022-03" db="EMBL/GenBank/DDBJ databases">
        <authorList>
            <person name="Sayadi A."/>
        </authorList>
    </citation>
    <scope>NUCLEOTIDE SEQUENCE</scope>
</reference>
<feature type="compositionally biased region" description="Basic and acidic residues" evidence="1">
    <location>
        <begin position="546"/>
        <end position="558"/>
    </location>
</feature>
<gene>
    <name evidence="2" type="ORF">ACAOBT_LOCUS19020</name>
</gene>
<dbReference type="GO" id="GO:0007026">
    <property type="term" value="P:negative regulation of microtubule depolymerization"/>
    <property type="evidence" value="ECO:0007669"/>
    <property type="project" value="TreeGrafter"/>
</dbReference>
<feature type="compositionally biased region" description="Polar residues" evidence="1">
    <location>
        <begin position="1961"/>
        <end position="1980"/>
    </location>
</feature>
<dbReference type="Pfam" id="PF05972">
    <property type="entry name" value="APC_15aa"/>
    <property type="match status" value="1"/>
</dbReference>
<feature type="compositionally biased region" description="Polar residues" evidence="1">
    <location>
        <begin position="1875"/>
        <end position="1899"/>
    </location>
</feature>
<evidence type="ECO:0008006" key="4">
    <source>
        <dbReference type="Google" id="ProtNLM"/>
    </source>
</evidence>
<feature type="compositionally biased region" description="Polar residues" evidence="1">
    <location>
        <begin position="1932"/>
        <end position="1951"/>
    </location>
</feature>
<feature type="compositionally biased region" description="Polar residues" evidence="1">
    <location>
        <begin position="531"/>
        <end position="545"/>
    </location>
</feature>
<dbReference type="GO" id="GO:0008017">
    <property type="term" value="F:microtubule binding"/>
    <property type="evidence" value="ECO:0007669"/>
    <property type="project" value="TreeGrafter"/>
</dbReference>
<dbReference type="GO" id="GO:0005881">
    <property type="term" value="C:cytoplasmic microtubule"/>
    <property type="evidence" value="ECO:0007669"/>
    <property type="project" value="TreeGrafter"/>
</dbReference>
<protein>
    <recommendedName>
        <fullName evidence="4">Adenomatous polyposis coli protein</fullName>
    </recommendedName>
</protein>
<feature type="compositionally biased region" description="Basic and acidic residues" evidence="1">
    <location>
        <begin position="1557"/>
        <end position="1566"/>
    </location>
</feature>
<dbReference type="Proteomes" id="UP001152888">
    <property type="component" value="Unassembled WGS sequence"/>
</dbReference>
<dbReference type="GO" id="GO:0001708">
    <property type="term" value="P:cell fate specification"/>
    <property type="evidence" value="ECO:0007669"/>
    <property type="project" value="TreeGrafter"/>
</dbReference>
<feature type="compositionally biased region" description="Polar residues" evidence="1">
    <location>
        <begin position="559"/>
        <end position="576"/>
    </location>
</feature>
<dbReference type="GO" id="GO:0007399">
    <property type="term" value="P:nervous system development"/>
    <property type="evidence" value="ECO:0007669"/>
    <property type="project" value="TreeGrafter"/>
</dbReference>
<dbReference type="InterPro" id="IPR009240">
    <property type="entry name" value="APC_15aa_rpt"/>
</dbReference>
<dbReference type="GO" id="GO:0016055">
    <property type="term" value="P:Wnt signaling pathway"/>
    <property type="evidence" value="ECO:0007669"/>
    <property type="project" value="InterPro"/>
</dbReference>
<dbReference type="GO" id="GO:0030877">
    <property type="term" value="C:beta-catenin destruction complex"/>
    <property type="evidence" value="ECO:0007669"/>
    <property type="project" value="TreeGrafter"/>
</dbReference>
<dbReference type="GO" id="GO:0008013">
    <property type="term" value="F:beta-catenin binding"/>
    <property type="evidence" value="ECO:0007669"/>
    <property type="project" value="InterPro"/>
</dbReference>
<feature type="compositionally biased region" description="Basic and acidic residues" evidence="1">
    <location>
        <begin position="325"/>
        <end position="349"/>
    </location>
</feature>
<feature type="compositionally biased region" description="Polar residues" evidence="1">
    <location>
        <begin position="1767"/>
        <end position="1781"/>
    </location>
</feature>
<feature type="compositionally biased region" description="Polar residues" evidence="1">
    <location>
        <begin position="1677"/>
        <end position="1687"/>
    </location>
</feature>
<name>A0A9P0LE16_ACAOB</name>
<feature type="compositionally biased region" description="Basic and acidic residues" evidence="1">
    <location>
        <begin position="2061"/>
        <end position="2080"/>
    </location>
</feature>
<feature type="region of interest" description="Disordered" evidence="1">
    <location>
        <begin position="836"/>
        <end position="861"/>
    </location>
</feature>
<dbReference type="InterPro" id="IPR009223">
    <property type="entry name" value="APC_rpt"/>
</dbReference>
<dbReference type="Pfam" id="PF05923">
    <property type="entry name" value="APC_r"/>
    <property type="match status" value="6"/>
</dbReference>
<feature type="compositionally biased region" description="Polar residues" evidence="1">
    <location>
        <begin position="1790"/>
        <end position="1814"/>
    </location>
</feature>
<dbReference type="InterPro" id="IPR026818">
    <property type="entry name" value="Apc_fam"/>
</dbReference>
<feature type="compositionally biased region" description="Basic and acidic residues" evidence="1">
    <location>
        <begin position="1451"/>
        <end position="1469"/>
    </location>
</feature>
<evidence type="ECO:0000256" key="1">
    <source>
        <dbReference type="SAM" id="MobiDB-lite"/>
    </source>
</evidence>
<dbReference type="OrthoDB" id="5918429at2759"/>
<feature type="compositionally biased region" description="Low complexity" evidence="1">
    <location>
        <begin position="1815"/>
        <end position="1832"/>
    </location>
</feature>
<feature type="region of interest" description="Disordered" evidence="1">
    <location>
        <begin position="1437"/>
        <end position="1497"/>
    </location>
</feature>
<feature type="compositionally biased region" description="Acidic residues" evidence="1">
    <location>
        <begin position="593"/>
        <end position="609"/>
    </location>
</feature>
<feature type="region of interest" description="Disordered" evidence="1">
    <location>
        <begin position="1659"/>
        <end position="2080"/>
    </location>
</feature>
<feature type="compositionally biased region" description="Low complexity" evidence="1">
    <location>
        <begin position="940"/>
        <end position="949"/>
    </location>
</feature>
<feature type="compositionally biased region" description="Low complexity" evidence="1">
    <location>
        <begin position="1571"/>
        <end position="1585"/>
    </location>
</feature>
<feature type="compositionally biased region" description="Low complexity" evidence="1">
    <location>
        <begin position="1099"/>
        <end position="1116"/>
    </location>
</feature>
<dbReference type="PANTHER" id="PTHR12607:SF12">
    <property type="entry name" value="APC-LIKE, ISOFORM A-RELATED"/>
    <property type="match status" value="1"/>
</dbReference>
<dbReference type="EMBL" id="CAKOFQ010007063">
    <property type="protein sequence ID" value="CAH1989414.1"/>
    <property type="molecule type" value="Genomic_DNA"/>
</dbReference>
<feature type="region of interest" description="Disordered" evidence="1">
    <location>
        <begin position="325"/>
        <end position="370"/>
    </location>
</feature>
<feature type="compositionally biased region" description="Polar residues" evidence="1">
    <location>
        <begin position="1834"/>
        <end position="1854"/>
    </location>
</feature>
<dbReference type="PANTHER" id="PTHR12607">
    <property type="entry name" value="ADENOMATOUS POLYPOSIS COLI PROTEIN FAMILY"/>
    <property type="match status" value="1"/>
</dbReference>
<sequence>MGAPAMLRSLNHSKHKMIAMGSSAALKNLLSAKPQQGLTPQLDSTALALDLPALPTLGARKQKALLQDLDQSLSETYENIDKDSPVKKKDKEGFMDFLQDSRRKSKCGHSSSTEFINEAQLSSNFSSLNLNEPSTSYTSDLRPQTRLPQAFGSSSLPYMTPPIKRPNPCTYIPVRNKFSDCAYEDEIDITDQPIDYSQKYAETKLAVENVDVSPSSERDFSFGKQQAEKESFSIYAETDLDQPTDYSLRYAEDDSDSDICNKITKTEPQEFVQDTVKTYCTEDTPYETPFNFSTATSMSDLRMDEKQIIDNDKMKKEEHKIKKEVTKDVEEKERCSTEDISEKNDKIPKSELSSGLMSPEKPVNYAEEGTPGYFSRVSSFGSLNEMKNESKDADKTIVEAADDKNEEKPALKATTTETKAVKFEQVADCAEETPLMFSRSSSLASLDSVEQHSIHDDISSVISDFSRLTSGIVSPSELPDSPTQTVPPSPKPRKTSMEFPSTSRIRQRVPRPPPKPSIFEDNVTKFKEESTPIQFSTATSLSSLTIDDHEEPKDETDTSNKVSEPTLDVPNTSQNDEGIEKKDAEKETSGSDGNDEFVPESEDDGDEDILAACISDGMQNNSASQAAPTASSTPTSKLCNFKFAPKPSHVTNIPMRRSSPRGAVPPVRHPIDDGPLVVRINSELRPANDTLKTYCTEDTPAHLSQAGSNSDLSLLSIEKGGRKGEYSSDESSNLSGDNDNILAECIQSGMPQVKKSATTDTDVSSTCSTIPIRPSSALYRPPVTGEAIPVKHPAVALACAKDELASYAVENSPCHFSLRSSLSDLTVDGSVAGLKRPATTTNRANPANDGELLTNQPVDSNIARERRESLSSVSVESLGSLEAEQALLEQCISSGKPKSKSPIKSIETFGARSCRTSSVPSAPPAAPPPTAHLSSPPPKNVNAASAAASTPPPSSVQSRPPILQGAVSDLDRREEAGGGETRAAAGVADAERVMVQGQERTRSNSTSMLQREEQAEGMHAADLVKNGSNKSLPKLLETAFDNIVLEDCLARSCEESKIVDNRMLDPDAMIESLDRFTAELVSQASHLNKDDDKYNKMRTSTGDSTWNDDTSTNDITFPSISGSAPNVITFSNEDEVPKKQSDATDVDQPDGQGQSGEPSNDFSSINTSTLTDSTLIAMEATKIATVFKNEAEMSLSITSAASLELDHVQPPSQLNSLTNSTSTPEHKITPRSPKMIVRKKSLPSGLMVRRALNNSLNHGSSLESLENYSISNLDHVNPPSDLLYCDMEGSMTSVASLPSEKELPHPIFSVKQPFSGSQFELENINPPSLFNEITDYCNSLADIPSEAIGTETEFFEDCMTHLGDSTLKEDPTIADDEITEFSDAHSVTPDPISSAEATPKKTPAKAMSKSMMTKQRRNLARDRYKTYTVAAEMVMKEEGEKQKESCSSSADKTEDYATTREDLNSRHVTDLSIDSTTYPVEQPRQLTPKERRQANRSRFETQVLDRAITSALQQAAVGTPKTESADQSYDSGVPSSPQQHHSPTRSKLGIRRSFIQKRMENRDRFKTQTLSESSFSPGSSSVSPPVLADCNGSDIQQRLQREADAVLQSLQSDARTTPSVDEHQFIECETLSLVSNDDDSECNFSVVSSSVNYRTYNRSWSTRSKGADSKSAIDPETLTNGKTTTDIEQLLDLPNPDLAGSDGISDDENEHRIGGKPKIVKPSEKPEEPTVNEEEEQIKGIRGRRKPLYSKSNINKITPKSIKPAKTMTSNLVKNVTSAIKSSAPLKPFTSRQNKTVPSKQATVQNSRKTTGNNSRPVSSSSSPKASPARVPQSRYSPKHTPSGSTAGTKQVGNTAKGMPVMERQGTFTKDDPVPSQSTGVVPRTTSRIPTPASSSTKIPQIPQRPRPASVNIPRVPSVGTKPPTPRMPAKSASTDRTSKTSRIYNRSTSADSREAVTARRIQNSPSTQSLKGDGKTQNGAVKKSSIPSLTNRSNSNTSLNSNGSTSAKKQVTSKIASLWKKIDDAKKQSPKKDSRIWIQPQTEPEQVAEPPRLIRSNTFDNKDGVIMRNRESNDEIDPEKRVSRLGSFVVMDEIENEAPQISNV</sequence>
<feature type="region of interest" description="Disordered" evidence="1">
    <location>
        <begin position="471"/>
        <end position="670"/>
    </location>
</feature>
<feature type="compositionally biased region" description="Basic and acidic residues" evidence="1">
    <location>
        <begin position="2021"/>
        <end position="2036"/>
    </location>
</feature>
<feature type="compositionally biased region" description="Low complexity" evidence="1">
    <location>
        <begin position="1989"/>
        <end position="2007"/>
    </location>
</feature>
<feature type="region of interest" description="Disordered" evidence="1">
    <location>
        <begin position="914"/>
        <end position="1018"/>
    </location>
</feature>
<evidence type="ECO:0000313" key="2">
    <source>
        <dbReference type="EMBL" id="CAH1989414.1"/>
    </source>
</evidence>
<organism evidence="2 3">
    <name type="scientific">Acanthoscelides obtectus</name>
    <name type="common">Bean weevil</name>
    <name type="synonym">Bruchus obtectus</name>
    <dbReference type="NCBI Taxonomy" id="200917"/>
    <lineage>
        <taxon>Eukaryota</taxon>
        <taxon>Metazoa</taxon>
        <taxon>Ecdysozoa</taxon>
        <taxon>Arthropoda</taxon>
        <taxon>Hexapoda</taxon>
        <taxon>Insecta</taxon>
        <taxon>Pterygota</taxon>
        <taxon>Neoptera</taxon>
        <taxon>Endopterygota</taxon>
        <taxon>Coleoptera</taxon>
        <taxon>Polyphaga</taxon>
        <taxon>Cucujiformia</taxon>
        <taxon>Chrysomeloidea</taxon>
        <taxon>Chrysomelidae</taxon>
        <taxon>Bruchinae</taxon>
        <taxon>Bruchini</taxon>
        <taxon>Acanthoscelides</taxon>
    </lineage>
</organism>
<feature type="region of interest" description="Disordered" evidence="1">
    <location>
        <begin position="1091"/>
        <end position="1167"/>
    </location>
</feature>
<feature type="region of interest" description="Disordered" evidence="1">
    <location>
        <begin position="1514"/>
        <end position="1590"/>
    </location>
</feature>
<evidence type="ECO:0000313" key="3">
    <source>
        <dbReference type="Proteomes" id="UP001152888"/>
    </source>
</evidence>
<feature type="compositionally biased region" description="Low complexity" evidence="1">
    <location>
        <begin position="1400"/>
        <end position="1412"/>
    </location>
</feature>
<feature type="compositionally biased region" description="Polar residues" evidence="1">
    <location>
        <begin position="1151"/>
        <end position="1167"/>
    </location>
</feature>
<feature type="compositionally biased region" description="Basic and acidic residues" evidence="1">
    <location>
        <begin position="578"/>
        <end position="589"/>
    </location>
</feature>
<dbReference type="GO" id="GO:0007389">
    <property type="term" value="P:pattern specification process"/>
    <property type="evidence" value="ECO:0007669"/>
    <property type="project" value="TreeGrafter"/>
</dbReference>
<comment type="caution">
    <text evidence="2">The sequence shown here is derived from an EMBL/GenBank/DDBJ whole genome shotgun (WGS) entry which is preliminary data.</text>
</comment>
<feature type="compositionally biased region" description="Low complexity" evidence="1">
    <location>
        <begin position="619"/>
        <end position="636"/>
    </location>
</feature>
<feature type="compositionally biased region" description="Basic and acidic residues" evidence="1">
    <location>
        <begin position="1487"/>
        <end position="1497"/>
    </location>
</feature>
<feature type="compositionally biased region" description="Polar residues" evidence="1">
    <location>
        <begin position="1118"/>
        <end position="1131"/>
    </location>
</feature>
<dbReference type="GO" id="GO:0016342">
    <property type="term" value="C:catenin complex"/>
    <property type="evidence" value="ECO:0007669"/>
    <property type="project" value="TreeGrafter"/>
</dbReference>
<proteinExistence type="predicted"/>
<feature type="compositionally biased region" description="Pro residues" evidence="1">
    <location>
        <begin position="921"/>
        <end position="939"/>
    </location>
</feature>